<dbReference type="AlphaFoldDB" id="B8CX71"/>
<evidence type="ECO:0000313" key="1">
    <source>
        <dbReference type="EMBL" id="ACL69890.1"/>
    </source>
</evidence>
<evidence type="ECO:0000313" key="2">
    <source>
        <dbReference type="Proteomes" id="UP000000719"/>
    </source>
</evidence>
<dbReference type="Proteomes" id="UP000000719">
    <property type="component" value="Chromosome"/>
</dbReference>
<reference evidence="1 2" key="1">
    <citation type="journal article" date="2009" name="PLoS ONE">
        <title>Genome analysis of the anaerobic thermohalophilic bacterium Halothermothrix orenii.</title>
        <authorList>
            <person name="Mavromatis K."/>
            <person name="Ivanova N."/>
            <person name="Anderson I."/>
            <person name="Lykidis A."/>
            <person name="Hooper S.D."/>
            <person name="Sun H."/>
            <person name="Kunin V."/>
            <person name="Lapidus A."/>
            <person name="Hugenholtz P."/>
            <person name="Patel B."/>
            <person name="Kyrpides N.C."/>
        </authorList>
    </citation>
    <scope>NUCLEOTIDE SEQUENCE [LARGE SCALE GENOMIC DNA]</scope>
    <source>
        <strain evidence="2">H 168 / OCM 544 / DSM 9562</strain>
    </source>
</reference>
<protein>
    <submittedName>
        <fullName evidence="1">Uncharacterized protein</fullName>
    </submittedName>
</protein>
<dbReference type="HOGENOM" id="CLU_2395633_0_0_9"/>
<dbReference type="EMBL" id="CP001098">
    <property type="protein sequence ID" value="ACL69890.1"/>
    <property type="molecule type" value="Genomic_DNA"/>
</dbReference>
<dbReference type="KEGG" id="hor:Hore_11380"/>
<proteinExistence type="predicted"/>
<name>B8CX71_HALOH</name>
<sequence length="93" mass="10728">MKRCERRRDKLKVGFTKDSITINSKKFDPLNILIGDHGLESDFSEDEVNPFELIEKLASVAEQENKIEKLKVLQSIAEEDSNKRPHPGFSKRD</sequence>
<organism evidence="1 2">
    <name type="scientific">Halothermothrix orenii (strain H 168 / OCM 544 / DSM 9562)</name>
    <dbReference type="NCBI Taxonomy" id="373903"/>
    <lineage>
        <taxon>Bacteria</taxon>
        <taxon>Bacillati</taxon>
        <taxon>Bacillota</taxon>
        <taxon>Clostridia</taxon>
        <taxon>Halanaerobiales</taxon>
        <taxon>Halothermotrichaceae</taxon>
        <taxon>Halothermothrix</taxon>
    </lineage>
</organism>
<accession>B8CX71</accession>
<keyword evidence="2" id="KW-1185">Reference proteome</keyword>
<gene>
    <name evidence="1" type="ordered locus">Hore_11380</name>
</gene>